<dbReference type="GO" id="GO:1990281">
    <property type="term" value="C:efflux pump complex"/>
    <property type="evidence" value="ECO:0007669"/>
    <property type="project" value="TreeGrafter"/>
</dbReference>
<proteinExistence type="predicted"/>
<gene>
    <name evidence="2" type="ORF">CEX98_18965</name>
</gene>
<dbReference type="Proteomes" id="UP000228621">
    <property type="component" value="Unassembled WGS sequence"/>
</dbReference>
<comment type="caution">
    <text evidence="2">The sequence shown here is derived from an EMBL/GenBank/DDBJ whole genome shotgun (WGS) entry which is preliminary data.</text>
</comment>
<dbReference type="AlphaFoldDB" id="A0A2A5JLC4"/>
<reference evidence="3" key="1">
    <citation type="journal article" date="2019" name="Genome Announc.">
        <title>Draft Genome Sequence of Pseudoalteromonas piscicida Strain 36Y ROTHPW, an Hypersaline Seawater Isolate from the South Coast of Sonora, Mexico.</title>
        <authorList>
            <person name="Sanchez-Diaz R."/>
            <person name="Molina-Garza Z.J."/>
            <person name="Cruz-Suarez L.E."/>
            <person name="Selvin J."/>
            <person name="Kiran G.S."/>
            <person name="Ibarra-Gamez J.C."/>
            <person name="Gomez-Gil B."/>
            <person name="Galaviz-Silva L."/>
        </authorList>
    </citation>
    <scope>NUCLEOTIDE SEQUENCE [LARGE SCALE GENOMIC DNA]</scope>
    <source>
        <strain evidence="3">36Y_RITHPW</strain>
    </source>
</reference>
<accession>A0A2A5JLC4</accession>
<organism evidence="2 3">
    <name type="scientific">Pseudoalteromonas piscicida</name>
    <dbReference type="NCBI Taxonomy" id="43662"/>
    <lineage>
        <taxon>Bacteria</taxon>
        <taxon>Pseudomonadati</taxon>
        <taxon>Pseudomonadota</taxon>
        <taxon>Gammaproteobacteria</taxon>
        <taxon>Alteromonadales</taxon>
        <taxon>Pseudoalteromonadaceae</taxon>
        <taxon>Pseudoalteromonas</taxon>
    </lineage>
</organism>
<dbReference type="Gene3D" id="2.40.420.20">
    <property type="match status" value="1"/>
</dbReference>
<dbReference type="GO" id="GO:0015562">
    <property type="term" value="F:efflux transmembrane transporter activity"/>
    <property type="evidence" value="ECO:0007669"/>
    <property type="project" value="TreeGrafter"/>
</dbReference>
<sequence>MIKKLLPLCIASLLIGCQEQVEAPSALVYTVKTQPFSIKVQAHGALEASSETVISAPTSARGPQILAWLLPEYTQVKKGDVIARFDGSHMERRKRFSEFDKNKVAQDIRVTDSDLTTRKSHLTQDRIMVSEEKQFAETFSIDDERIRSKLDILDQMQNVEYLNAKDDYYGWQSEQFASTALGEMELLKLQSQQYESKIAMYNANLEGLEVIAPHDGLLTLSSDWRGDKPKPGQTLWPGQKIAGLPDISSLQAKLFVHEKEALGLAANQRVEFTLLSNSEATFQGKVTSVAPYPQSIRRGDPQKYYEVIASLDETPDYFKPGNKVTATIVVQENRPALLVPKHSVLNDNNAYFVTVKIGNEFKQVPVEIGQSNLSHTEILAGLKPKQQITFVANKEL</sequence>
<dbReference type="InterPro" id="IPR058649">
    <property type="entry name" value="CzcB_C"/>
</dbReference>
<dbReference type="Pfam" id="PF25975">
    <property type="entry name" value="CzcB_C"/>
    <property type="match status" value="1"/>
</dbReference>
<dbReference type="EMBL" id="NKHF01000096">
    <property type="protein sequence ID" value="PCK30139.1"/>
    <property type="molecule type" value="Genomic_DNA"/>
</dbReference>
<evidence type="ECO:0000313" key="2">
    <source>
        <dbReference type="EMBL" id="PCK30139.1"/>
    </source>
</evidence>
<feature type="domain" description="CzcB-like C-terminal circularly permuted SH3-like" evidence="1">
    <location>
        <begin position="338"/>
        <end position="388"/>
    </location>
</feature>
<keyword evidence="3" id="KW-1185">Reference proteome</keyword>
<evidence type="ECO:0000259" key="1">
    <source>
        <dbReference type="Pfam" id="PF25975"/>
    </source>
</evidence>
<dbReference type="Gene3D" id="2.40.30.170">
    <property type="match status" value="1"/>
</dbReference>
<dbReference type="PANTHER" id="PTHR30469">
    <property type="entry name" value="MULTIDRUG RESISTANCE PROTEIN MDTA"/>
    <property type="match status" value="1"/>
</dbReference>
<evidence type="ECO:0000313" key="3">
    <source>
        <dbReference type="Proteomes" id="UP000228621"/>
    </source>
</evidence>
<dbReference type="OrthoDB" id="8738918at2"/>
<dbReference type="RefSeq" id="WP_099643583.1">
    <property type="nucleotide sequence ID" value="NZ_NKHF01000096.1"/>
</dbReference>
<name>A0A2A5JLC4_PSEO7</name>
<protein>
    <recommendedName>
        <fullName evidence="1">CzcB-like C-terminal circularly permuted SH3-like domain-containing protein</fullName>
    </recommendedName>
</protein>
<dbReference type="PROSITE" id="PS51257">
    <property type="entry name" value="PROKAR_LIPOPROTEIN"/>
    <property type="match status" value="1"/>
</dbReference>